<dbReference type="AlphaFoldDB" id="A0A673NE79"/>
<dbReference type="InterPro" id="IPR027417">
    <property type="entry name" value="P-loop_NTPase"/>
</dbReference>
<dbReference type="Proteomes" id="UP000472270">
    <property type="component" value="Unassembled WGS sequence"/>
</dbReference>
<protein>
    <submittedName>
        <fullName evidence="1">Abnormal spindle microtubule assembly</fullName>
    </submittedName>
</protein>
<dbReference type="PROSITE" id="PS50096">
    <property type="entry name" value="IQ"/>
    <property type="match status" value="1"/>
</dbReference>
<evidence type="ECO:0000313" key="1">
    <source>
        <dbReference type="Ensembl" id="ENSSRHP00000101880.1"/>
    </source>
</evidence>
<dbReference type="Gene3D" id="1.20.5.190">
    <property type="match status" value="1"/>
</dbReference>
<dbReference type="CDD" id="cd23767">
    <property type="entry name" value="IQCD"/>
    <property type="match status" value="1"/>
</dbReference>
<dbReference type="SUPFAM" id="SSF52540">
    <property type="entry name" value="P-loop containing nucleoside triphosphate hydrolases"/>
    <property type="match status" value="1"/>
</dbReference>
<reference evidence="1" key="1">
    <citation type="submission" date="2025-08" db="UniProtKB">
        <authorList>
            <consortium name="Ensembl"/>
        </authorList>
    </citation>
    <scope>IDENTIFICATION</scope>
</reference>
<proteinExistence type="predicted"/>
<dbReference type="SMART" id="SM00015">
    <property type="entry name" value="IQ"/>
    <property type="match status" value="2"/>
</dbReference>
<reference evidence="1" key="2">
    <citation type="submission" date="2025-09" db="UniProtKB">
        <authorList>
            <consortium name="Ensembl"/>
        </authorList>
    </citation>
    <scope>IDENTIFICATION</scope>
</reference>
<dbReference type="Pfam" id="PF00612">
    <property type="entry name" value="IQ"/>
    <property type="match status" value="1"/>
</dbReference>
<organism evidence="1 2">
    <name type="scientific">Sinocyclocheilus rhinocerous</name>
    <dbReference type="NCBI Taxonomy" id="307959"/>
    <lineage>
        <taxon>Eukaryota</taxon>
        <taxon>Metazoa</taxon>
        <taxon>Chordata</taxon>
        <taxon>Craniata</taxon>
        <taxon>Vertebrata</taxon>
        <taxon>Euteleostomi</taxon>
        <taxon>Actinopterygii</taxon>
        <taxon>Neopterygii</taxon>
        <taxon>Teleostei</taxon>
        <taxon>Ostariophysi</taxon>
        <taxon>Cypriniformes</taxon>
        <taxon>Cyprinidae</taxon>
        <taxon>Cyprininae</taxon>
        <taxon>Sinocyclocheilus</taxon>
    </lineage>
</organism>
<dbReference type="Ensembl" id="ENSSRHT00000104630.1">
    <property type="protein sequence ID" value="ENSSRHP00000101880.1"/>
    <property type="gene ID" value="ENSSRHG00000049895.1"/>
</dbReference>
<dbReference type="InterPro" id="IPR000048">
    <property type="entry name" value="IQ_motif_EF-hand-BS"/>
</dbReference>
<accession>A0A673NE79</accession>
<sequence length="88" mass="10357">MKREQPGSSRVHGGDTSYRRTLRLFSCLEPFYALKKRHDASVVIQSAFRAYLVRSHISKMKQNAVLIQRWFRLRQEYMALKLASVTIQ</sequence>
<name>A0A673NE79_9TELE</name>
<evidence type="ECO:0000313" key="2">
    <source>
        <dbReference type="Proteomes" id="UP000472270"/>
    </source>
</evidence>
<keyword evidence="2" id="KW-1185">Reference proteome</keyword>